<dbReference type="KEGG" id="tes:BW730_06820"/>
<feature type="region of interest" description="Disordered" evidence="1">
    <location>
        <begin position="63"/>
        <end position="113"/>
    </location>
</feature>
<dbReference type="PROSITE" id="PS50965">
    <property type="entry name" value="NERD"/>
    <property type="match status" value="1"/>
</dbReference>
<dbReference type="EMBL" id="CP019606">
    <property type="protein sequence ID" value="AQP47255.1"/>
    <property type="molecule type" value="Genomic_DNA"/>
</dbReference>
<evidence type="ECO:0000259" key="2">
    <source>
        <dbReference type="PROSITE" id="PS50965"/>
    </source>
</evidence>
<sequence>MPEAASLTDKRMRLRYAGTCRVCGTELEARSVAVYERAMKTVRCVTCVPTPDADPEAHLHAVRQAPDDVASPPRRARSIDTAKDGHGPATDGPEQDAAEPDGPEPDGPASLRALPHGASVVHDAPAAPEEAADDLGVSVAGASARREYERRKTRDEQRVRDEWGRLAPVALFLRDEKQSTKAWVTGAVGEEKLGKALDARSGPDFRTLHDRLIPGSRANIDHLVITPSGIWVIDAKRYKGRPELRIEGGLLRPVTRTLMVGRRDATKLLAGMHKQLAVVREVVGEQVPVRGVLCFIDADWPLIGGAILVDGIHVLWPKAVYKLIGRTPSARFDIDAVHVLLATTFRPA</sequence>
<gene>
    <name evidence="3" type="ORF">BW730_06820</name>
</gene>
<keyword evidence="4" id="KW-1185">Reference proteome</keyword>
<dbReference type="STRING" id="1332264.BW730_06820"/>
<feature type="domain" description="NERD" evidence="2">
    <location>
        <begin position="185"/>
        <end position="302"/>
    </location>
</feature>
<name>A0A1Q2CMG7_9ACTN</name>
<evidence type="ECO:0000313" key="3">
    <source>
        <dbReference type="EMBL" id="AQP47255.1"/>
    </source>
</evidence>
<dbReference type="AlphaFoldDB" id="A0A1Q2CMG7"/>
<dbReference type="Proteomes" id="UP000188145">
    <property type="component" value="Chromosome"/>
</dbReference>
<evidence type="ECO:0000313" key="4">
    <source>
        <dbReference type="Proteomes" id="UP000188145"/>
    </source>
</evidence>
<reference evidence="4" key="1">
    <citation type="submission" date="2017-02" db="EMBL/GenBank/DDBJ databases">
        <title>Tessaracoccus aquaemaris sp. nov., isolated from the intestine of a Korean rockfish, Sebastes schlegelii, in a marine aquaculture pond.</title>
        <authorList>
            <person name="Tak E.J."/>
            <person name="Bae J.-W."/>
        </authorList>
    </citation>
    <scope>NUCLEOTIDE SEQUENCE [LARGE SCALE GENOMIC DNA]</scope>
    <source>
        <strain evidence="4">NSG39</strain>
    </source>
</reference>
<dbReference type="InterPro" id="IPR011528">
    <property type="entry name" value="NERD"/>
</dbReference>
<protein>
    <recommendedName>
        <fullName evidence="2">NERD domain-containing protein</fullName>
    </recommendedName>
</protein>
<feature type="compositionally biased region" description="Acidic residues" evidence="1">
    <location>
        <begin position="93"/>
        <end position="104"/>
    </location>
</feature>
<proteinExistence type="predicted"/>
<feature type="region of interest" description="Disordered" evidence="1">
    <location>
        <begin position="128"/>
        <end position="156"/>
    </location>
</feature>
<feature type="compositionally biased region" description="Basic and acidic residues" evidence="1">
    <location>
        <begin position="144"/>
        <end position="156"/>
    </location>
</feature>
<organism evidence="3 4">
    <name type="scientific">Tessaracoccus aquimaris</name>
    <dbReference type="NCBI Taxonomy" id="1332264"/>
    <lineage>
        <taxon>Bacteria</taxon>
        <taxon>Bacillati</taxon>
        <taxon>Actinomycetota</taxon>
        <taxon>Actinomycetes</taxon>
        <taxon>Propionibacteriales</taxon>
        <taxon>Propionibacteriaceae</taxon>
        <taxon>Tessaracoccus</taxon>
    </lineage>
</organism>
<evidence type="ECO:0000256" key="1">
    <source>
        <dbReference type="SAM" id="MobiDB-lite"/>
    </source>
</evidence>
<feature type="compositionally biased region" description="Basic and acidic residues" evidence="1">
    <location>
        <begin position="77"/>
        <end position="86"/>
    </location>
</feature>
<accession>A0A1Q2CMG7</accession>
<dbReference type="Pfam" id="PF08378">
    <property type="entry name" value="NERD"/>
    <property type="match status" value="1"/>
</dbReference>